<sequence length="844" mass="93239">MGNSSSLCSDKNSVRNYEGNGSPVYPSAVNSFSPSHGQRTPNEQQFYKTTIPINEQCQHQQCPYSGNGVIRSATADGKDLTAVAVQNAIHGSYDVTPHTTTQHGISSTMSPLATETQQCVCTGMRNGPTNENHTTAATTTTTIEYELANGYAKLSKISTSRVVAEQPSNVVAATVVAVPKSESSSPSRIQTEAGKESTETTNSKLPLLSQEDLDDLMRNVNAINTVNRTLRQSFNQQQPNHHQTPLYNLQQRSNFHMNFSSMNGSSDSPMKKVPRDRLGLWGTGGEVDVPGNISGLQRLQQKKYNKGLAFNLEERQLLGIQGLLPARIKTEEEQVEHSLLLLDRLENDLDKYMYLNNLAERNERLFYKVLSSDVAKMMPLVYTPTVGLACQKFSLIFQYPKGMYITINDKGHVYEVLRNWPETDVRAIVVTDGERILGLGDLGANGMGIPVGKLSLYTALAGIKPNQCLPITLDVGTNTESILADPLYIGLRQKRVTGRDYDEFIDEFMHAVVRRFGQNCLIQFEDFANANAFRLLEKYRNDFCTFNDDIQGTASVAVGGLLASLKIKNTQLRENKILFFGAGEAALGIANLCLMALMKEGLSEAEAKERIWMVDSKGLIVKNRPAGGLTEHKLHFAQDHAPINTLPEAVEALQPSVLIGAAAIGGAFTKEILQRMAEFNEMPIIFALSNPTSKAECTAEEAYKYTNGKCIFASGSPFDPVEYNGKTFYPGQGNNSYIFPGVALGVLCAGMLTIPEEVFLMSAERLADLCEPEDLERGSLYPPLKRITECSVEIAAYIMEYAYKNGLATVRPEPEDKREFIKSQMYNLQYSSSLPEVYCWDHKL</sequence>
<evidence type="ECO:0000256" key="7">
    <source>
        <dbReference type="SAM" id="Coils"/>
    </source>
</evidence>
<gene>
    <name evidence="11" type="primary">106091975</name>
</gene>
<name>A0A1I8PRL1_STOCA</name>
<dbReference type="FunFam" id="3.40.50.720:FF:000060">
    <property type="entry name" value="Malic enzyme"/>
    <property type="match status" value="1"/>
</dbReference>
<keyword evidence="5 6" id="KW-0560">Oxidoreductase</keyword>
<dbReference type="InterPro" id="IPR001891">
    <property type="entry name" value="Malic_OxRdtase"/>
</dbReference>
<feature type="region of interest" description="Disordered" evidence="8">
    <location>
        <begin position="180"/>
        <end position="202"/>
    </location>
</feature>
<dbReference type="PROSITE" id="PS00331">
    <property type="entry name" value="MALIC_ENZYMES"/>
    <property type="match status" value="1"/>
</dbReference>
<dbReference type="Pfam" id="PF03949">
    <property type="entry name" value="Malic_M"/>
    <property type="match status" value="1"/>
</dbReference>
<dbReference type="FunFam" id="3.40.50.10380:FF:000008">
    <property type="entry name" value="Malic enzyme"/>
    <property type="match status" value="1"/>
</dbReference>
<feature type="region of interest" description="Disordered" evidence="8">
    <location>
        <begin position="1"/>
        <end position="42"/>
    </location>
</feature>
<feature type="domain" description="Malic enzyme N-terminal" evidence="10">
    <location>
        <begin position="359"/>
        <end position="540"/>
    </location>
</feature>
<comment type="cofactor">
    <cofactor evidence="1">
        <name>Mn(2+)</name>
        <dbReference type="ChEBI" id="CHEBI:29035"/>
    </cofactor>
</comment>
<evidence type="ECO:0000256" key="4">
    <source>
        <dbReference type="ARBA" id="ARBA00022723"/>
    </source>
</evidence>
<feature type="coiled-coil region" evidence="7">
    <location>
        <begin position="328"/>
        <end position="362"/>
    </location>
</feature>
<evidence type="ECO:0000256" key="3">
    <source>
        <dbReference type="ARBA" id="ARBA00008785"/>
    </source>
</evidence>
<evidence type="ECO:0000256" key="6">
    <source>
        <dbReference type="RuleBase" id="RU003426"/>
    </source>
</evidence>
<organism evidence="11 12">
    <name type="scientific">Stomoxys calcitrans</name>
    <name type="common">Stable fly</name>
    <name type="synonym">Conops calcitrans</name>
    <dbReference type="NCBI Taxonomy" id="35570"/>
    <lineage>
        <taxon>Eukaryota</taxon>
        <taxon>Metazoa</taxon>
        <taxon>Ecdysozoa</taxon>
        <taxon>Arthropoda</taxon>
        <taxon>Hexapoda</taxon>
        <taxon>Insecta</taxon>
        <taxon>Pterygota</taxon>
        <taxon>Neoptera</taxon>
        <taxon>Endopterygota</taxon>
        <taxon>Diptera</taxon>
        <taxon>Brachycera</taxon>
        <taxon>Muscomorpha</taxon>
        <taxon>Muscoidea</taxon>
        <taxon>Muscidae</taxon>
        <taxon>Stomoxys</taxon>
    </lineage>
</organism>
<dbReference type="InterPro" id="IPR012302">
    <property type="entry name" value="Malic_NAD-bd"/>
</dbReference>
<dbReference type="GO" id="GO:0046872">
    <property type="term" value="F:metal ion binding"/>
    <property type="evidence" value="ECO:0007669"/>
    <property type="project" value="UniProtKB-KW"/>
</dbReference>
<dbReference type="AlphaFoldDB" id="A0A1I8PRL1"/>
<dbReference type="GO" id="GO:0004473">
    <property type="term" value="F:malate dehydrogenase (decarboxylating) (NADP+) activity"/>
    <property type="evidence" value="ECO:0007669"/>
    <property type="project" value="TreeGrafter"/>
</dbReference>
<dbReference type="PANTHER" id="PTHR23406:SF80">
    <property type="entry name" value="GH17657P-RELATED"/>
    <property type="match status" value="1"/>
</dbReference>
<dbReference type="SUPFAM" id="SSF53223">
    <property type="entry name" value="Aminoacid dehydrogenase-like, N-terminal domain"/>
    <property type="match status" value="1"/>
</dbReference>
<dbReference type="PANTHER" id="PTHR23406">
    <property type="entry name" value="MALIC ENZYME-RELATED"/>
    <property type="match status" value="1"/>
</dbReference>
<evidence type="ECO:0000313" key="11">
    <source>
        <dbReference type="EnsemblMetazoa" id="SCAU010464-PB"/>
    </source>
</evidence>
<proteinExistence type="inferred from homology"/>
<feature type="compositionally biased region" description="Polar residues" evidence="8">
    <location>
        <begin position="1"/>
        <end position="15"/>
    </location>
</feature>
<dbReference type="Gene3D" id="3.40.50.720">
    <property type="entry name" value="NAD(P)-binding Rossmann-like Domain"/>
    <property type="match status" value="1"/>
</dbReference>
<dbReference type="Gene3D" id="3.40.50.10380">
    <property type="entry name" value="Malic enzyme, N-terminal domain"/>
    <property type="match status" value="1"/>
</dbReference>
<dbReference type="GO" id="GO:0006108">
    <property type="term" value="P:malate metabolic process"/>
    <property type="evidence" value="ECO:0007669"/>
    <property type="project" value="TreeGrafter"/>
</dbReference>
<dbReference type="SMART" id="SM01274">
    <property type="entry name" value="malic"/>
    <property type="match status" value="1"/>
</dbReference>
<dbReference type="InterPro" id="IPR046346">
    <property type="entry name" value="Aminoacid_DH-like_N_sf"/>
</dbReference>
<comment type="similarity">
    <text evidence="3 6">Belongs to the malic enzymes family.</text>
</comment>
<evidence type="ECO:0000259" key="9">
    <source>
        <dbReference type="SMART" id="SM00919"/>
    </source>
</evidence>
<evidence type="ECO:0000313" key="12">
    <source>
        <dbReference type="Proteomes" id="UP000095300"/>
    </source>
</evidence>
<dbReference type="OrthoDB" id="5365701at2759"/>
<keyword evidence="7" id="KW-0175">Coiled coil</keyword>
<dbReference type="EnsemblMetazoa" id="SCAU010464-RB">
    <property type="protein sequence ID" value="SCAU010464-PB"/>
    <property type="gene ID" value="SCAU010464"/>
</dbReference>
<evidence type="ECO:0000256" key="5">
    <source>
        <dbReference type="ARBA" id="ARBA00023002"/>
    </source>
</evidence>
<dbReference type="Proteomes" id="UP000095300">
    <property type="component" value="Unassembled WGS sequence"/>
</dbReference>
<dbReference type="GO" id="GO:0051287">
    <property type="term" value="F:NAD binding"/>
    <property type="evidence" value="ECO:0007669"/>
    <property type="project" value="InterPro"/>
</dbReference>
<reference evidence="11" key="1">
    <citation type="submission" date="2020-05" db="UniProtKB">
        <authorList>
            <consortium name="EnsemblMetazoa"/>
        </authorList>
    </citation>
    <scope>IDENTIFICATION</scope>
    <source>
        <strain evidence="11">USDA</strain>
    </source>
</reference>
<protein>
    <recommendedName>
        <fullName evidence="6">Malic enzyme</fullName>
    </recommendedName>
</protein>
<feature type="compositionally biased region" description="Polar residues" evidence="8">
    <location>
        <begin position="28"/>
        <end position="42"/>
    </location>
</feature>
<dbReference type="VEuPathDB" id="VectorBase:SCAU010464"/>
<dbReference type="CDD" id="cd05312">
    <property type="entry name" value="NAD_bind_1_malic_enz"/>
    <property type="match status" value="1"/>
</dbReference>
<dbReference type="SUPFAM" id="SSF51735">
    <property type="entry name" value="NAD(P)-binding Rossmann-fold domains"/>
    <property type="match status" value="1"/>
</dbReference>
<evidence type="ECO:0000256" key="2">
    <source>
        <dbReference type="ARBA" id="ARBA00001946"/>
    </source>
</evidence>
<dbReference type="Pfam" id="PF00390">
    <property type="entry name" value="malic"/>
    <property type="match status" value="1"/>
</dbReference>
<evidence type="ECO:0000256" key="8">
    <source>
        <dbReference type="SAM" id="MobiDB-lite"/>
    </source>
</evidence>
<feature type="compositionally biased region" description="Polar residues" evidence="8">
    <location>
        <begin position="181"/>
        <end position="190"/>
    </location>
</feature>
<dbReference type="STRING" id="35570.A0A1I8PRL1"/>
<keyword evidence="4 6" id="KW-0479">Metal-binding</keyword>
<dbReference type="InterPro" id="IPR012301">
    <property type="entry name" value="Malic_N_dom"/>
</dbReference>
<evidence type="ECO:0000256" key="1">
    <source>
        <dbReference type="ARBA" id="ARBA00001936"/>
    </source>
</evidence>
<comment type="cofactor">
    <cofactor evidence="2">
        <name>Mg(2+)</name>
        <dbReference type="ChEBI" id="CHEBI:18420"/>
    </cofactor>
</comment>
<dbReference type="InterPro" id="IPR037062">
    <property type="entry name" value="Malic_N_dom_sf"/>
</dbReference>
<dbReference type="NCBIfam" id="NF010052">
    <property type="entry name" value="PRK13529.1"/>
    <property type="match status" value="1"/>
</dbReference>
<dbReference type="GO" id="GO:0005739">
    <property type="term" value="C:mitochondrion"/>
    <property type="evidence" value="ECO:0007669"/>
    <property type="project" value="TreeGrafter"/>
</dbReference>
<dbReference type="InterPro" id="IPR036291">
    <property type="entry name" value="NAD(P)-bd_dom_sf"/>
</dbReference>
<keyword evidence="12" id="KW-1185">Reference proteome</keyword>
<dbReference type="PRINTS" id="PR00072">
    <property type="entry name" value="MALOXRDTASE"/>
</dbReference>
<evidence type="ECO:0000259" key="10">
    <source>
        <dbReference type="SMART" id="SM01274"/>
    </source>
</evidence>
<accession>A0A1I8PRL1</accession>
<dbReference type="SMART" id="SM00919">
    <property type="entry name" value="Malic_M"/>
    <property type="match status" value="1"/>
</dbReference>
<dbReference type="InterPro" id="IPR015884">
    <property type="entry name" value="Malic_enzyme_CS"/>
</dbReference>
<feature type="domain" description="Malic enzyme NAD-binding" evidence="9">
    <location>
        <begin position="550"/>
        <end position="803"/>
    </location>
</feature>